<evidence type="ECO:0000313" key="2">
    <source>
        <dbReference type="Proteomes" id="UP000466396"/>
    </source>
</evidence>
<keyword evidence="1" id="KW-0489">Methyltransferase</keyword>
<accession>A0A1X1Y831</accession>
<dbReference type="Pfam" id="PF13649">
    <property type="entry name" value="Methyltransf_25"/>
    <property type="match status" value="1"/>
</dbReference>
<keyword evidence="2" id="KW-1185">Reference proteome</keyword>
<dbReference type="Proteomes" id="UP000466396">
    <property type="component" value="Chromosome"/>
</dbReference>
<dbReference type="STRING" id="169765.AWC15_20315"/>
<dbReference type="CDD" id="cd02440">
    <property type="entry name" value="AdoMet_MTases"/>
    <property type="match status" value="1"/>
</dbReference>
<dbReference type="AlphaFoldDB" id="A0A1X1Y831"/>
<dbReference type="RefSeq" id="WP_085159923.1">
    <property type="nucleotide sequence ID" value="NZ_AP022581.1"/>
</dbReference>
<gene>
    <name evidence="1" type="ORF">MLAC_39620</name>
</gene>
<dbReference type="SUPFAM" id="SSF53335">
    <property type="entry name" value="S-adenosyl-L-methionine-dependent methyltransferases"/>
    <property type="match status" value="1"/>
</dbReference>
<protein>
    <submittedName>
        <fullName evidence="1">Methyltransferase</fullName>
    </submittedName>
</protein>
<dbReference type="GO" id="GO:0008168">
    <property type="term" value="F:methyltransferase activity"/>
    <property type="evidence" value="ECO:0007669"/>
    <property type="project" value="UniProtKB-KW"/>
</dbReference>
<organism evidence="1 2">
    <name type="scientific">Mycobacterium lacus</name>
    <dbReference type="NCBI Taxonomy" id="169765"/>
    <lineage>
        <taxon>Bacteria</taxon>
        <taxon>Bacillati</taxon>
        <taxon>Actinomycetota</taxon>
        <taxon>Actinomycetes</taxon>
        <taxon>Mycobacteriales</taxon>
        <taxon>Mycobacteriaceae</taxon>
        <taxon>Mycobacterium</taxon>
    </lineage>
</organism>
<sequence length="229" mass="25841">MPQCYCQLDTDNERTDDGSLIELYRRMPPTGEPEQIHALLQPQSSVLELGAGTGRIADPLVEFGHHVTAVDDSDLMLAQVRHARPVRARIEDLQLAERFDAVLLATNLIHYRGDDLRRAVLGSLAHHLKPTGKAIIQWKPPPYWAARPSGWTESKTIGDVTVRVTIHRNSDGLVDGEYALLVDESELRQCFHLEVLTVEELRHGLNDAGLRLLNNTPESTEWLEVERHR</sequence>
<proteinExistence type="predicted"/>
<dbReference type="EMBL" id="AP022581">
    <property type="protein sequence ID" value="BBX98668.1"/>
    <property type="molecule type" value="Genomic_DNA"/>
</dbReference>
<dbReference type="GO" id="GO:0032259">
    <property type="term" value="P:methylation"/>
    <property type="evidence" value="ECO:0007669"/>
    <property type="project" value="UniProtKB-KW"/>
</dbReference>
<dbReference type="KEGG" id="mlj:MLAC_39620"/>
<evidence type="ECO:0000313" key="1">
    <source>
        <dbReference type="EMBL" id="BBX98668.1"/>
    </source>
</evidence>
<keyword evidence="1" id="KW-0808">Transferase</keyword>
<dbReference type="InterPro" id="IPR029063">
    <property type="entry name" value="SAM-dependent_MTases_sf"/>
</dbReference>
<dbReference type="Gene3D" id="3.40.50.150">
    <property type="entry name" value="Vaccinia Virus protein VP39"/>
    <property type="match status" value="1"/>
</dbReference>
<name>A0A1X1Y831_9MYCO</name>
<dbReference type="OrthoDB" id="7062303at2"/>
<reference evidence="1 2" key="1">
    <citation type="journal article" date="2019" name="Emerg. Microbes Infect.">
        <title>Comprehensive subspecies identification of 175 nontuberculous mycobacteria species based on 7547 genomic profiles.</title>
        <authorList>
            <person name="Matsumoto Y."/>
            <person name="Kinjo T."/>
            <person name="Motooka D."/>
            <person name="Nabeya D."/>
            <person name="Jung N."/>
            <person name="Uechi K."/>
            <person name="Horii T."/>
            <person name="Iida T."/>
            <person name="Fujita J."/>
            <person name="Nakamura S."/>
        </authorList>
    </citation>
    <scope>NUCLEOTIDE SEQUENCE [LARGE SCALE GENOMIC DNA]</scope>
    <source>
        <strain evidence="1 2">JCM 15657</strain>
    </source>
</reference>
<dbReference type="InterPro" id="IPR041698">
    <property type="entry name" value="Methyltransf_25"/>
</dbReference>